<keyword evidence="2" id="KW-1185">Reference proteome</keyword>
<accession>A0ACB9R5G0</accession>
<reference evidence="2" key="1">
    <citation type="journal article" date="2023" name="Front. Plant Sci.">
        <title>Chromosomal-level genome assembly of Melastoma candidum provides insights into trichome evolution.</title>
        <authorList>
            <person name="Zhong Y."/>
            <person name="Wu W."/>
            <person name="Sun C."/>
            <person name="Zou P."/>
            <person name="Liu Y."/>
            <person name="Dai S."/>
            <person name="Zhou R."/>
        </authorList>
    </citation>
    <scope>NUCLEOTIDE SEQUENCE [LARGE SCALE GENOMIC DNA]</scope>
</reference>
<name>A0ACB9R5G0_9MYRT</name>
<comment type="caution">
    <text evidence="1">The sequence shown here is derived from an EMBL/GenBank/DDBJ whole genome shotgun (WGS) entry which is preliminary data.</text>
</comment>
<evidence type="ECO:0000313" key="2">
    <source>
        <dbReference type="Proteomes" id="UP001057402"/>
    </source>
</evidence>
<evidence type="ECO:0000313" key="1">
    <source>
        <dbReference type="EMBL" id="KAI4373748.1"/>
    </source>
</evidence>
<proteinExistence type="predicted"/>
<organism evidence="1 2">
    <name type="scientific">Melastoma candidum</name>
    <dbReference type="NCBI Taxonomy" id="119954"/>
    <lineage>
        <taxon>Eukaryota</taxon>
        <taxon>Viridiplantae</taxon>
        <taxon>Streptophyta</taxon>
        <taxon>Embryophyta</taxon>
        <taxon>Tracheophyta</taxon>
        <taxon>Spermatophyta</taxon>
        <taxon>Magnoliopsida</taxon>
        <taxon>eudicotyledons</taxon>
        <taxon>Gunneridae</taxon>
        <taxon>Pentapetalae</taxon>
        <taxon>rosids</taxon>
        <taxon>malvids</taxon>
        <taxon>Myrtales</taxon>
        <taxon>Melastomataceae</taxon>
        <taxon>Melastomatoideae</taxon>
        <taxon>Melastomateae</taxon>
        <taxon>Melastoma</taxon>
    </lineage>
</organism>
<sequence>MAHAGELPCDGDGMCMVCRKKPSTEATIACATCATPWHVPCLPPRSRPKTMAYTEHWQCPDFSDTDGEVGGGMVPAVSVAGGGDLVAAIREIERDKGLTEKEKAKKGQDPLSGSGKACVHVQIAGKKSHQKWLASLASTHSWSWP</sequence>
<dbReference type="EMBL" id="CM042883">
    <property type="protein sequence ID" value="KAI4373748.1"/>
    <property type="molecule type" value="Genomic_DNA"/>
</dbReference>
<protein>
    <submittedName>
        <fullName evidence="1">Uncharacterized protein</fullName>
    </submittedName>
</protein>
<gene>
    <name evidence="1" type="ORF">MLD38_011833</name>
</gene>
<dbReference type="Proteomes" id="UP001057402">
    <property type="component" value="Chromosome 4"/>
</dbReference>